<feature type="domain" description="Histidine kinase" evidence="13">
    <location>
        <begin position="555"/>
        <end position="660"/>
    </location>
</feature>
<gene>
    <name evidence="15" type="ORF">F8E02_07435</name>
</gene>
<evidence type="ECO:0000256" key="11">
    <source>
        <dbReference type="ARBA" id="ARBA00023136"/>
    </source>
</evidence>
<evidence type="ECO:0000256" key="10">
    <source>
        <dbReference type="ARBA" id="ARBA00023012"/>
    </source>
</evidence>
<sequence length="663" mass="73228">MMAENVDDQKSADWLYRAIVGMAAGLAVLLIVLFLRGEEVGPTLAVIPWFIPVISLFQALILFSVGFLALGRYSVLKDAASFWIGMGAAGFAVALVFYALSGASLLSDGGSVVARLSGTSAWFLQLGITILGTFLLVAVLARRPGGEDLAGRRLPGLAAAWIVSLAIAFTLVVRVEQSLPALVTPTGVFTEFVLVWNAVVAVLFAGGAVLSTRRYLRTGDALVGYVAFAQTALAFALLTTLSGMRRYDLWWYLLRAILMGGGLIVLYGLFYEYVQMFRREKERTVRLLRAEESVKERERQLRDLIESSADGIIITDETGRITTWNRGMEMITGLAASDALGKPAWEVQSWMADEEWSGPDPRAQYRASWEGLLQEGTLPSHDTLLDVQIRIPPGDVRYLQQRVFTTKTRQGYRAGGILRDVTDRTRAEEALRTRAEDLARAQRDLGSANREANLYLDILSHDLGNTNNVANLYADLLADCLDGEAAGYAENLRRSIGRSIKILGTVGKIRRIHHAPSHLRPVELEEVVRREIDRYPDRSIRYMGGSVRVRADDLLPEIFSNLIDNAVKFGGPGVAVTVRTEEDGAVTVSVEDTGPGIPDDRKEDIFHLYEQQKRGVGEGLGLYLVQILVERYGGRIWVEDRVPGYPERGAAFRFTLTKTAENR</sequence>
<feature type="transmembrane region" description="Helical" evidence="12">
    <location>
        <begin position="222"/>
        <end position="243"/>
    </location>
</feature>
<dbReference type="Pfam" id="PF02518">
    <property type="entry name" value="HATPase_c"/>
    <property type="match status" value="1"/>
</dbReference>
<dbReference type="SMART" id="SM00091">
    <property type="entry name" value="PAS"/>
    <property type="match status" value="1"/>
</dbReference>
<dbReference type="RefSeq" id="WP_317064859.1">
    <property type="nucleotide sequence ID" value="NZ_WBKO01000001.1"/>
</dbReference>
<dbReference type="PANTHER" id="PTHR42878">
    <property type="entry name" value="TWO-COMPONENT HISTIDINE KINASE"/>
    <property type="match status" value="1"/>
</dbReference>
<comment type="subcellular location">
    <subcellularLocation>
        <location evidence="2">Membrane</location>
        <topology evidence="2">Multi-pass membrane protein</topology>
    </subcellularLocation>
</comment>
<dbReference type="Gene3D" id="3.30.565.10">
    <property type="entry name" value="Histidine kinase-like ATPase, C-terminal domain"/>
    <property type="match status" value="1"/>
</dbReference>
<keyword evidence="16" id="KW-1185">Reference proteome</keyword>
<evidence type="ECO:0000259" key="14">
    <source>
        <dbReference type="PROSITE" id="PS50112"/>
    </source>
</evidence>
<feature type="transmembrane region" description="Helical" evidence="12">
    <location>
        <begin position="47"/>
        <end position="70"/>
    </location>
</feature>
<keyword evidence="9 12" id="KW-1133">Transmembrane helix</keyword>
<dbReference type="PRINTS" id="PR00344">
    <property type="entry name" value="BCTRLSENSOR"/>
</dbReference>
<dbReference type="InterPro" id="IPR050351">
    <property type="entry name" value="BphY/WalK/GraS-like"/>
</dbReference>
<dbReference type="InterPro" id="IPR000014">
    <property type="entry name" value="PAS"/>
</dbReference>
<feature type="transmembrane region" description="Helical" evidence="12">
    <location>
        <begin position="249"/>
        <end position="271"/>
    </location>
</feature>
<comment type="caution">
    <text evidence="15">The sequence shown here is derived from an EMBL/GenBank/DDBJ whole genome shotgun (WGS) entry which is preliminary data.</text>
</comment>
<evidence type="ECO:0000259" key="13">
    <source>
        <dbReference type="PROSITE" id="PS50109"/>
    </source>
</evidence>
<keyword evidence="11 12" id="KW-0472">Membrane</keyword>
<dbReference type="Gene3D" id="1.10.287.130">
    <property type="match status" value="1"/>
</dbReference>
<evidence type="ECO:0000313" key="15">
    <source>
        <dbReference type="EMBL" id="MDV2481841.1"/>
    </source>
</evidence>
<evidence type="ECO:0000256" key="7">
    <source>
        <dbReference type="ARBA" id="ARBA00022777"/>
    </source>
</evidence>
<dbReference type="Proteomes" id="UP001281203">
    <property type="component" value="Unassembled WGS sequence"/>
</dbReference>
<evidence type="ECO:0000256" key="2">
    <source>
        <dbReference type="ARBA" id="ARBA00004141"/>
    </source>
</evidence>
<evidence type="ECO:0000256" key="3">
    <source>
        <dbReference type="ARBA" id="ARBA00012438"/>
    </source>
</evidence>
<feature type="transmembrane region" description="Helical" evidence="12">
    <location>
        <begin position="154"/>
        <end position="173"/>
    </location>
</feature>
<keyword evidence="8" id="KW-0067">ATP-binding</keyword>
<evidence type="ECO:0000256" key="9">
    <source>
        <dbReference type="ARBA" id="ARBA00022989"/>
    </source>
</evidence>
<dbReference type="InterPro" id="IPR003594">
    <property type="entry name" value="HATPase_dom"/>
</dbReference>
<evidence type="ECO:0000256" key="8">
    <source>
        <dbReference type="ARBA" id="ARBA00022840"/>
    </source>
</evidence>
<feature type="domain" description="PAS" evidence="14">
    <location>
        <begin position="297"/>
        <end position="376"/>
    </location>
</feature>
<evidence type="ECO:0000313" key="16">
    <source>
        <dbReference type="Proteomes" id="UP001281203"/>
    </source>
</evidence>
<dbReference type="SUPFAM" id="SSF55874">
    <property type="entry name" value="ATPase domain of HSP90 chaperone/DNA topoisomerase II/histidine kinase"/>
    <property type="match status" value="1"/>
</dbReference>
<keyword evidence="7" id="KW-0418">Kinase</keyword>
<keyword evidence="4" id="KW-0808">Transferase</keyword>
<protein>
    <recommendedName>
        <fullName evidence="3">histidine kinase</fullName>
        <ecNumber evidence="3">2.7.13.3</ecNumber>
    </recommendedName>
</protein>
<organism evidence="15 16">
    <name type="scientific">Methanoculleus caldifontis</name>
    <dbReference type="NCBI Taxonomy" id="2651577"/>
    <lineage>
        <taxon>Archaea</taxon>
        <taxon>Methanobacteriati</taxon>
        <taxon>Methanobacteriota</taxon>
        <taxon>Stenosarchaea group</taxon>
        <taxon>Methanomicrobia</taxon>
        <taxon>Methanomicrobiales</taxon>
        <taxon>Methanomicrobiaceae</taxon>
        <taxon>Methanoculleus</taxon>
    </lineage>
</organism>
<dbReference type="PROSITE" id="PS50109">
    <property type="entry name" value="HIS_KIN"/>
    <property type="match status" value="1"/>
</dbReference>
<dbReference type="PANTHER" id="PTHR42878:SF7">
    <property type="entry name" value="SENSOR HISTIDINE KINASE GLRK"/>
    <property type="match status" value="1"/>
</dbReference>
<keyword evidence="5 12" id="KW-0812">Transmembrane</keyword>
<name>A0ABU3X1D1_9EURY</name>
<feature type="transmembrane region" description="Helical" evidence="12">
    <location>
        <begin position="121"/>
        <end position="142"/>
    </location>
</feature>
<reference evidence="15 16" key="1">
    <citation type="submission" date="2019-10" db="EMBL/GenBank/DDBJ databases">
        <title>Isolation and characterization of Methanoculleus sp. Wushi-C6 from a hot spring well.</title>
        <authorList>
            <person name="Chen S.-C."/>
            <person name="Lan Z.-H."/>
            <person name="You Y.-T."/>
            <person name="Lai M.-C."/>
        </authorList>
    </citation>
    <scope>NUCLEOTIDE SEQUENCE [LARGE SCALE GENOMIC DNA]</scope>
    <source>
        <strain evidence="15 16">Wushi-C6</strain>
    </source>
</reference>
<feature type="transmembrane region" description="Helical" evidence="12">
    <location>
        <begin position="193"/>
        <end position="210"/>
    </location>
</feature>
<evidence type="ECO:0000256" key="1">
    <source>
        <dbReference type="ARBA" id="ARBA00000085"/>
    </source>
</evidence>
<dbReference type="Gene3D" id="3.30.450.20">
    <property type="entry name" value="PAS domain"/>
    <property type="match status" value="1"/>
</dbReference>
<dbReference type="NCBIfam" id="TIGR00229">
    <property type="entry name" value="sensory_box"/>
    <property type="match status" value="1"/>
</dbReference>
<comment type="catalytic activity">
    <reaction evidence="1">
        <text>ATP + protein L-histidine = ADP + protein N-phospho-L-histidine.</text>
        <dbReference type="EC" id="2.7.13.3"/>
    </reaction>
</comment>
<dbReference type="InterPro" id="IPR035965">
    <property type="entry name" value="PAS-like_dom_sf"/>
</dbReference>
<evidence type="ECO:0000256" key="5">
    <source>
        <dbReference type="ARBA" id="ARBA00022692"/>
    </source>
</evidence>
<feature type="transmembrane region" description="Helical" evidence="12">
    <location>
        <begin position="82"/>
        <end position="101"/>
    </location>
</feature>
<dbReference type="InterPro" id="IPR004358">
    <property type="entry name" value="Sig_transdc_His_kin-like_C"/>
</dbReference>
<dbReference type="EMBL" id="WBKO01000001">
    <property type="protein sequence ID" value="MDV2481841.1"/>
    <property type="molecule type" value="Genomic_DNA"/>
</dbReference>
<dbReference type="InterPro" id="IPR036890">
    <property type="entry name" value="HATPase_C_sf"/>
</dbReference>
<dbReference type="CDD" id="cd00130">
    <property type="entry name" value="PAS"/>
    <property type="match status" value="1"/>
</dbReference>
<accession>A0ABU3X1D1</accession>
<proteinExistence type="predicted"/>
<keyword evidence="6" id="KW-0547">Nucleotide-binding</keyword>
<dbReference type="PROSITE" id="PS50112">
    <property type="entry name" value="PAS"/>
    <property type="match status" value="1"/>
</dbReference>
<keyword evidence="10" id="KW-0902">Two-component regulatory system</keyword>
<dbReference type="SUPFAM" id="SSF55785">
    <property type="entry name" value="PYP-like sensor domain (PAS domain)"/>
    <property type="match status" value="1"/>
</dbReference>
<dbReference type="CDD" id="cd00075">
    <property type="entry name" value="HATPase"/>
    <property type="match status" value="1"/>
</dbReference>
<evidence type="ECO:0000256" key="6">
    <source>
        <dbReference type="ARBA" id="ARBA00022741"/>
    </source>
</evidence>
<dbReference type="SMART" id="SM00387">
    <property type="entry name" value="HATPase_c"/>
    <property type="match status" value="1"/>
</dbReference>
<dbReference type="InterPro" id="IPR005467">
    <property type="entry name" value="His_kinase_dom"/>
</dbReference>
<evidence type="ECO:0000256" key="4">
    <source>
        <dbReference type="ARBA" id="ARBA00022679"/>
    </source>
</evidence>
<feature type="transmembrane region" description="Helical" evidence="12">
    <location>
        <begin position="14"/>
        <end position="35"/>
    </location>
</feature>
<dbReference type="Pfam" id="PF00989">
    <property type="entry name" value="PAS"/>
    <property type="match status" value="1"/>
</dbReference>
<dbReference type="InterPro" id="IPR013767">
    <property type="entry name" value="PAS_fold"/>
</dbReference>
<dbReference type="EC" id="2.7.13.3" evidence="3"/>
<evidence type="ECO:0000256" key="12">
    <source>
        <dbReference type="SAM" id="Phobius"/>
    </source>
</evidence>